<organism evidence="2 3">
    <name type="scientific">Effrenium voratum</name>
    <dbReference type="NCBI Taxonomy" id="2562239"/>
    <lineage>
        <taxon>Eukaryota</taxon>
        <taxon>Sar</taxon>
        <taxon>Alveolata</taxon>
        <taxon>Dinophyceae</taxon>
        <taxon>Suessiales</taxon>
        <taxon>Symbiodiniaceae</taxon>
        <taxon>Effrenium</taxon>
    </lineage>
</organism>
<proteinExistence type="predicted"/>
<comment type="caution">
    <text evidence="2">The sequence shown here is derived from an EMBL/GenBank/DDBJ whole genome shotgun (WGS) entry which is preliminary data.</text>
</comment>
<gene>
    <name evidence="2" type="ORF">EVOR1521_LOCUS12665</name>
</gene>
<sequence length="249" mass="28002">MTDAKHGKAGKQQNTPLKITAPAKAHGVIVTAQLVAEQLELQCPVKDAGIVAFYFPGYPTAVDKTCQAAFLANFFPRSLQVGPVNQKPVQFGNAEAAFQSLKFWERHEEFQKLSGDEAFTKKLQLKGTEDFTYSGYSSNWAAMRHVLQNKFQDPQLRQGLRATDDAVLLEHNPVSNRDAIWSNNSDGSGKNWLGLQLMILRTELRRADKWESWLRQHVDFSTGAFHGEAWPTLVRRATLCLRRSLQSSL</sequence>
<feature type="domain" description="NADAR" evidence="1">
    <location>
        <begin position="67"/>
        <end position="205"/>
    </location>
</feature>
<dbReference type="EMBL" id="CAUJNA010001347">
    <property type="protein sequence ID" value="CAJ1386248.1"/>
    <property type="molecule type" value="Genomic_DNA"/>
</dbReference>
<evidence type="ECO:0000313" key="3">
    <source>
        <dbReference type="Proteomes" id="UP001178507"/>
    </source>
</evidence>
<protein>
    <recommendedName>
        <fullName evidence="1">NADAR domain-containing protein</fullName>
    </recommendedName>
</protein>
<dbReference type="CDD" id="cd15457">
    <property type="entry name" value="NADAR"/>
    <property type="match status" value="1"/>
</dbReference>
<dbReference type="AlphaFoldDB" id="A0AA36IEG8"/>
<dbReference type="Proteomes" id="UP001178507">
    <property type="component" value="Unassembled WGS sequence"/>
</dbReference>
<name>A0AA36IEG8_9DINO</name>
<dbReference type="Gene3D" id="1.10.357.40">
    <property type="entry name" value="YbiA-like"/>
    <property type="match status" value="1"/>
</dbReference>
<dbReference type="InterPro" id="IPR012816">
    <property type="entry name" value="NADAR"/>
</dbReference>
<evidence type="ECO:0000259" key="1">
    <source>
        <dbReference type="Pfam" id="PF08719"/>
    </source>
</evidence>
<reference evidence="2" key="1">
    <citation type="submission" date="2023-08" db="EMBL/GenBank/DDBJ databases">
        <authorList>
            <person name="Chen Y."/>
            <person name="Shah S."/>
            <person name="Dougan E. K."/>
            <person name="Thang M."/>
            <person name="Chan C."/>
        </authorList>
    </citation>
    <scope>NUCLEOTIDE SEQUENCE</scope>
</reference>
<dbReference type="Pfam" id="PF08719">
    <property type="entry name" value="NADAR"/>
    <property type="match status" value="1"/>
</dbReference>
<accession>A0AA36IEG8</accession>
<evidence type="ECO:0000313" key="2">
    <source>
        <dbReference type="EMBL" id="CAJ1386248.1"/>
    </source>
</evidence>
<dbReference type="SUPFAM" id="SSF143990">
    <property type="entry name" value="YbiA-like"/>
    <property type="match status" value="1"/>
</dbReference>
<dbReference type="InterPro" id="IPR037238">
    <property type="entry name" value="YbiA-like_sf"/>
</dbReference>
<keyword evidence="3" id="KW-1185">Reference proteome</keyword>